<keyword evidence="4" id="KW-1185">Reference proteome</keyword>
<keyword evidence="2" id="KW-1133">Transmembrane helix</keyword>
<feature type="compositionally biased region" description="Gly residues" evidence="1">
    <location>
        <begin position="122"/>
        <end position="164"/>
    </location>
</feature>
<sequence>MFRGLAWIAKLVAAGLIISFLSIWTTGYIVTSYVESILKQYELPIEVPPMAMSGVWGKLWGSDPHTTAEESGVESASGVEGGSEADGDSEDLAAENSGSAEDDGAQEAFGQIEEPPLTDVGVGKGSGAAGGVEPPEGGGTGAEGENGGAIADGGTLEGIGGSDGVDGTETALTTDELTEAKDKISDEDKNKLFELLMAKLPQESLQQISAYMEEGLTERELTNIQQIMAQHLDKKEYEDMMSILKKY</sequence>
<feature type="region of interest" description="Disordered" evidence="1">
    <location>
        <begin position="63"/>
        <end position="169"/>
    </location>
</feature>
<name>A0A2R5ER87_9BACL</name>
<keyword evidence="2" id="KW-0812">Transmembrane</keyword>
<dbReference type="EMBL" id="BDQX01000140">
    <property type="protein sequence ID" value="GBG08169.1"/>
    <property type="molecule type" value="Genomic_DNA"/>
</dbReference>
<evidence type="ECO:0000256" key="2">
    <source>
        <dbReference type="SAM" id="Phobius"/>
    </source>
</evidence>
<keyword evidence="2" id="KW-0472">Membrane</keyword>
<dbReference type="AlphaFoldDB" id="A0A2R5ER87"/>
<protein>
    <recommendedName>
        <fullName evidence="5">Spore coat protein</fullName>
    </recommendedName>
</protein>
<accession>A0A2R5ER87</accession>
<comment type="caution">
    <text evidence="3">The sequence shown here is derived from an EMBL/GenBank/DDBJ whole genome shotgun (WGS) entry which is preliminary data.</text>
</comment>
<evidence type="ECO:0008006" key="5">
    <source>
        <dbReference type="Google" id="ProtNLM"/>
    </source>
</evidence>
<organism evidence="3 4">
    <name type="scientific">Paenibacillus agaridevorans</name>
    <dbReference type="NCBI Taxonomy" id="171404"/>
    <lineage>
        <taxon>Bacteria</taxon>
        <taxon>Bacillati</taxon>
        <taxon>Bacillota</taxon>
        <taxon>Bacilli</taxon>
        <taxon>Bacillales</taxon>
        <taxon>Paenibacillaceae</taxon>
        <taxon>Paenibacillus</taxon>
    </lineage>
</organism>
<proteinExistence type="predicted"/>
<evidence type="ECO:0000256" key="1">
    <source>
        <dbReference type="SAM" id="MobiDB-lite"/>
    </source>
</evidence>
<feature type="compositionally biased region" description="Low complexity" evidence="1">
    <location>
        <begin position="69"/>
        <end position="78"/>
    </location>
</feature>
<feature type="compositionally biased region" description="Acidic residues" evidence="1">
    <location>
        <begin position="83"/>
        <end position="93"/>
    </location>
</feature>
<dbReference type="RefSeq" id="WP_108993119.1">
    <property type="nucleotide sequence ID" value="NZ_BDQX01000140.1"/>
</dbReference>
<reference evidence="3 4" key="1">
    <citation type="submission" date="2017-08" db="EMBL/GenBank/DDBJ databases">
        <title>Substantial Increase in Enzyme Production by Combined Drug-Resistance Mutations in Paenibacillus agaridevorans.</title>
        <authorList>
            <person name="Tanaka Y."/>
            <person name="Funane K."/>
            <person name="Hosaka T."/>
            <person name="Shiwa Y."/>
            <person name="Fujita N."/>
            <person name="Miyazaki T."/>
            <person name="Yoshikawa H."/>
            <person name="Murakami K."/>
            <person name="Kasahara K."/>
            <person name="Inaoka T."/>
            <person name="Hiraga Y."/>
            <person name="Ochi K."/>
        </authorList>
    </citation>
    <scope>NUCLEOTIDE SEQUENCE [LARGE SCALE GENOMIC DNA]</scope>
    <source>
        <strain evidence="3 4">T-3040</strain>
    </source>
</reference>
<gene>
    <name evidence="3" type="ORF">PAT3040_02737</name>
</gene>
<feature type="transmembrane region" description="Helical" evidence="2">
    <location>
        <begin position="7"/>
        <end position="30"/>
    </location>
</feature>
<evidence type="ECO:0000313" key="4">
    <source>
        <dbReference type="Proteomes" id="UP000245202"/>
    </source>
</evidence>
<evidence type="ECO:0000313" key="3">
    <source>
        <dbReference type="EMBL" id="GBG08169.1"/>
    </source>
</evidence>
<dbReference type="Proteomes" id="UP000245202">
    <property type="component" value="Unassembled WGS sequence"/>
</dbReference>